<feature type="domain" description="WW" evidence="4">
    <location>
        <begin position="530"/>
        <end position="563"/>
    </location>
</feature>
<dbReference type="InterPro" id="IPR036020">
    <property type="entry name" value="WW_dom_sf"/>
</dbReference>
<dbReference type="InterPro" id="IPR001202">
    <property type="entry name" value="WW_dom"/>
</dbReference>
<evidence type="ECO:0000259" key="4">
    <source>
        <dbReference type="PROSITE" id="PS50020"/>
    </source>
</evidence>
<evidence type="ECO:0000256" key="2">
    <source>
        <dbReference type="PROSITE-ProRule" id="PRU00117"/>
    </source>
</evidence>
<dbReference type="SUPFAM" id="SSF54791">
    <property type="entry name" value="Eukaryotic type KH-domain (KH-domain type I)"/>
    <property type="match status" value="1"/>
</dbReference>
<dbReference type="CDD" id="cd00105">
    <property type="entry name" value="KH-I"/>
    <property type="match status" value="1"/>
</dbReference>
<evidence type="ECO:0000256" key="3">
    <source>
        <dbReference type="SAM" id="MobiDB-lite"/>
    </source>
</evidence>
<dbReference type="PANTHER" id="PTHR10288">
    <property type="entry name" value="KH DOMAIN CONTAINING RNA BINDING PROTEIN"/>
    <property type="match status" value="1"/>
</dbReference>
<evidence type="ECO:0000313" key="6">
    <source>
        <dbReference type="Proteomes" id="UP000007264"/>
    </source>
</evidence>
<dbReference type="InterPro" id="IPR036612">
    <property type="entry name" value="KH_dom_type_1_sf"/>
</dbReference>
<dbReference type="AlphaFoldDB" id="I0Z2Z1"/>
<gene>
    <name evidence="5" type="ORF">COCSUDRAFT_65061</name>
</gene>
<evidence type="ECO:0000313" key="5">
    <source>
        <dbReference type="EMBL" id="EIE25010.1"/>
    </source>
</evidence>
<dbReference type="PROSITE" id="PS01159">
    <property type="entry name" value="WW_DOMAIN_1"/>
    <property type="match status" value="1"/>
</dbReference>
<feature type="compositionally biased region" description="Low complexity" evidence="3">
    <location>
        <begin position="502"/>
        <end position="521"/>
    </location>
</feature>
<keyword evidence="6" id="KW-1185">Reference proteome</keyword>
<dbReference type="CDD" id="cd00201">
    <property type="entry name" value="WW"/>
    <property type="match status" value="1"/>
</dbReference>
<dbReference type="STRING" id="574566.I0Z2Z1"/>
<dbReference type="Pfam" id="PF00397">
    <property type="entry name" value="WW"/>
    <property type="match status" value="1"/>
</dbReference>
<dbReference type="SMART" id="SM00456">
    <property type="entry name" value="WW"/>
    <property type="match status" value="1"/>
</dbReference>
<evidence type="ECO:0000256" key="1">
    <source>
        <dbReference type="ARBA" id="ARBA00022737"/>
    </source>
</evidence>
<dbReference type="KEGG" id="csl:COCSUDRAFT_65061"/>
<dbReference type="InterPro" id="IPR004087">
    <property type="entry name" value="KH_dom"/>
</dbReference>
<dbReference type="eggNOG" id="ENOG502SE3S">
    <property type="taxonomic scope" value="Eukaryota"/>
</dbReference>
<dbReference type="PROSITE" id="PS50084">
    <property type="entry name" value="KH_TYPE_1"/>
    <property type="match status" value="1"/>
</dbReference>
<dbReference type="GeneID" id="17043013"/>
<dbReference type="Pfam" id="PF00013">
    <property type="entry name" value="KH_1"/>
    <property type="match status" value="1"/>
</dbReference>
<feature type="region of interest" description="Disordered" evidence="3">
    <location>
        <begin position="502"/>
        <end position="536"/>
    </location>
</feature>
<protein>
    <recommendedName>
        <fullName evidence="4">WW domain-containing protein</fullName>
    </recommendedName>
</protein>
<sequence length="563" mass="57587">MSHTQAQSGLLHDMSQLNGAGCVSTLMEPDTFSLSIMCPKSMVGRVIGKGGETIKALQQYTGAMIQIDQSQDPTRVTIVGKQGSMQTAASMVKDIVEGNFKGFAMLRQMTLTQADKTLPGWENAIKPQPVYIQGYGFVPPSQSFGEATFAQNHLSQADPLSPMFQHGVSAAQFNALAGNGGLLGNGNVLKSAGLTFSTPVGMKAINGLSPLAAAGDSEDAKSPATRRLFNGIPIAANGCNTATPIPMQQQERTQSPGSGAAAAAAAASAGQAALMYRSAPASPHGINTGAIERQQLGASVFDLRSAPTSPSSAAFSFNTNGGFQRSNGVGAISNSISSLDLGGINEDSAQTNGDIFGQLGPQDHFLAASTGIKGMTAETTAALQAINARLGLDSSLGMFGMGGGNPSRAAQSLDGGPRSVSMGALGQRHAFFGGSFGAAANTAASQVAAAQQQQLAMTEAMTQAMLGQLAASNHQAAAAAQDGRGTPTAAVANEEAAARLQAAAQGLSESSPASSYDSTSSLFASGGASPKLPTNWVQLRDPEGRHFFMNMTNSETQWDFPKA</sequence>
<name>I0Z2Z1_COCSC</name>
<keyword evidence="2" id="KW-0694">RNA-binding</keyword>
<dbReference type="RefSeq" id="XP_005649554.1">
    <property type="nucleotide sequence ID" value="XM_005649497.1"/>
</dbReference>
<dbReference type="InterPro" id="IPR004088">
    <property type="entry name" value="KH_dom_type_1"/>
</dbReference>
<dbReference type="PROSITE" id="PS50020">
    <property type="entry name" value="WW_DOMAIN_2"/>
    <property type="match status" value="1"/>
</dbReference>
<accession>I0Z2Z1</accession>
<dbReference type="Proteomes" id="UP000007264">
    <property type="component" value="Unassembled WGS sequence"/>
</dbReference>
<dbReference type="OrthoDB" id="5204190at2759"/>
<organism evidence="5 6">
    <name type="scientific">Coccomyxa subellipsoidea (strain C-169)</name>
    <name type="common">Green microalga</name>
    <dbReference type="NCBI Taxonomy" id="574566"/>
    <lineage>
        <taxon>Eukaryota</taxon>
        <taxon>Viridiplantae</taxon>
        <taxon>Chlorophyta</taxon>
        <taxon>core chlorophytes</taxon>
        <taxon>Trebouxiophyceae</taxon>
        <taxon>Trebouxiophyceae incertae sedis</taxon>
        <taxon>Coccomyxaceae</taxon>
        <taxon>Coccomyxa</taxon>
        <taxon>Coccomyxa subellipsoidea</taxon>
    </lineage>
</organism>
<proteinExistence type="predicted"/>
<dbReference type="Gene3D" id="3.30.310.210">
    <property type="match status" value="1"/>
</dbReference>
<dbReference type="GO" id="GO:0003723">
    <property type="term" value="F:RNA binding"/>
    <property type="evidence" value="ECO:0007669"/>
    <property type="project" value="UniProtKB-UniRule"/>
</dbReference>
<reference evidence="5 6" key="1">
    <citation type="journal article" date="2012" name="Genome Biol.">
        <title>The genome of the polar eukaryotic microalga coccomyxa subellipsoidea reveals traits of cold adaptation.</title>
        <authorList>
            <person name="Blanc G."/>
            <person name="Agarkova I."/>
            <person name="Grimwood J."/>
            <person name="Kuo A."/>
            <person name="Brueggeman A."/>
            <person name="Dunigan D."/>
            <person name="Gurnon J."/>
            <person name="Ladunga I."/>
            <person name="Lindquist E."/>
            <person name="Lucas S."/>
            <person name="Pangilinan J."/>
            <person name="Proschold T."/>
            <person name="Salamov A."/>
            <person name="Schmutz J."/>
            <person name="Weeks D."/>
            <person name="Yamada T."/>
            <person name="Claverie J.M."/>
            <person name="Grigoriev I."/>
            <person name="Van Etten J."/>
            <person name="Lomsadze A."/>
            <person name="Borodovsky M."/>
        </authorList>
    </citation>
    <scope>NUCLEOTIDE SEQUENCE [LARGE SCALE GENOMIC DNA]</scope>
    <source>
        <strain evidence="5 6">C-169</strain>
    </source>
</reference>
<dbReference type="Gene3D" id="2.20.70.10">
    <property type="match status" value="1"/>
</dbReference>
<comment type="caution">
    <text evidence="5">The sequence shown here is derived from an EMBL/GenBank/DDBJ whole genome shotgun (WGS) entry which is preliminary data.</text>
</comment>
<dbReference type="SUPFAM" id="SSF51045">
    <property type="entry name" value="WW domain"/>
    <property type="match status" value="1"/>
</dbReference>
<keyword evidence="1" id="KW-0677">Repeat</keyword>
<dbReference type="SMART" id="SM00322">
    <property type="entry name" value="KH"/>
    <property type="match status" value="1"/>
</dbReference>
<dbReference type="EMBL" id="AGSI01000004">
    <property type="protein sequence ID" value="EIE25010.1"/>
    <property type="molecule type" value="Genomic_DNA"/>
</dbReference>